<dbReference type="Gene3D" id="3.10.580.10">
    <property type="entry name" value="CBS-domain"/>
    <property type="match status" value="1"/>
</dbReference>
<dbReference type="PANTHER" id="PTHR43080">
    <property type="entry name" value="CBS DOMAIN-CONTAINING PROTEIN CBSX3, MITOCHONDRIAL"/>
    <property type="match status" value="1"/>
</dbReference>
<proteinExistence type="predicted"/>
<reference evidence="3 4" key="1">
    <citation type="journal article" date="2015" name="Genome Announc.">
        <title>Expanding the biotechnology potential of lactobacilli through comparative genomics of 213 strains and associated genera.</title>
        <authorList>
            <person name="Sun Z."/>
            <person name="Harris H.M."/>
            <person name="McCann A."/>
            <person name="Guo C."/>
            <person name="Argimon S."/>
            <person name="Zhang W."/>
            <person name="Yang X."/>
            <person name="Jeffery I.B."/>
            <person name="Cooney J.C."/>
            <person name="Kagawa T.F."/>
            <person name="Liu W."/>
            <person name="Song Y."/>
            <person name="Salvetti E."/>
            <person name="Wrobel A."/>
            <person name="Rasinkangas P."/>
            <person name="Parkhill J."/>
            <person name="Rea M.C."/>
            <person name="O'Sullivan O."/>
            <person name="Ritari J."/>
            <person name="Douillard F.P."/>
            <person name="Paul Ross R."/>
            <person name="Yang R."/>
            <person name="Briner A.E."/>
            <person name="Felis G.E."/>
            <person name="de Vos W.M."/>
            <person name="Barrangou R."/>
            <person name="Klaenhammer T.R."/>
            <person name="Caufield P.W."/>
            <person name="Cui Y."/>
            <person name="Zhang H."/>
            <person name="O'Toole P.W."/>
        </authorList>
    </citation>
    <scope>NUCLEOTIDE SEQUENCE [LARGE SCALE GENOMIC DNA]</scope>
    <source>
        <strain evidence="3 4">DSM 19904</strain>
    </source>
</reference>
<keyword evidence="4" id="KW-1185">Reference proteome</keyword>
<dbReference type="InterPro" id="IPR000644">
    <property type="entry name" value="CBS_dom"/>
</dbReference>
<dbReference type="OrthoDB" id="2375431at2"/>
<evidence type="ECO:0000313" key="3">
    <source>
        <dbReference type="EMBL" id="KRK89147.1"/>
    </source>
</evidence>
<dbReference type="Pfam" id="PF00571">
    <property type="entry name" value="CBS"/>
    <property type="match status" value="1"/>
</dbReference>
<dbReference type="PANTHER" id="PTHR43080:SF30">
    <property type="entry name" value="CYCLIC DI-AMP RECEPTOR B"/>
    <property type="match status" value="1"/>
</dbReference>
<dbReference type="Proteomes" id="UP000051581">
    <property type="component" value="Unassembled WGS sequence"/>
</dbReference>
<dbReference type="EMBL" id="AZEA01000003">
    <property type="protein sequence ID" value="KRK89147.1"/>
    <property type="molecule type" value="Genomic_DNA"/>
</dbReference>
<dbReference type="InterPro" id="IPR051257">
    <property type="entry name" value="Diverse_CBS-Domain"/>
</dbReference>
<name>A0A0R1L026_9LACO</name>
<evidence type="ECO:0000313" key="4">
    <source>
        <dbReference type="Proteomes" id="UP000051581"/>
    </source>
</evidence>
<organism evidence="3 4">
    <name type="scientific">Lentilactobacillus sunkii DSM 19904</name>
    <dbReference type="NCBI Taxonomy" id="1423808"/>
    <lineage>
        <taxon>Bacteria</taxon>
        <taxon>Bacillati</taxon>
        <taxon>Bacillota</taxon>
        <taxon>Bacilli</taxon>
        <taxon>Lactobacillales</taxon>
        <taxon>Lactobacillaceae</taxon>
        <taxon>Lentilactobacillus</taxon>
    </lineage>
</organism>
<dbReference type="SUPFAM" id="SSF54631">
    <property type="entry name" value="CBS-domain pair"/>
    <property type="match status" value="1"/>
</dbReference>
<dbReference type="InterPro" id="IPR048125">
    <property type="entry name" value="CBS_CbpB"/>
</dbReference>
<dbReference type="PATRIC" id="fig|1423808.3.peg.1654"/>
<gene>
    <name evidence="3" type="ORF">FD17_GL001634</name>
</gene>
<accession>A0A0R1L026</accession>
<sequence length="177" mass="20498">MIDKPIETVMRESNRDILIPADLVATVNQDNNLQHVFMVLTKVKYAKIPVLDNDSHFKGLVSLPMITELMLQDTGITSRPLDAIKVKQIMQKDVPTIYERDNLEAIMRYLVDENFLVYVDSENRFKGIITRRELFKEINFLAHNFNKHYIALPVYNHKSTTETQKAQVHGSKGIINR</sequence>
<dbReference type="RefSeq" id="WP_057823731.1">
    <property type="nucleotide sequence ID" value="NZ_AZEA01000003.1"/>
</dbReference>
<dbReference type="NCBIfam" id="NF041630">
    <property type="entry name" value="CBS_CbpB"/>
    <property type="match status" value="1"/>
</dbReference>
<dbReference type="CDD" id="cd04643">
    <property type="entry name" value="CBS_pair_bac"/>
    <property type="match status" value="1"/>
</dbReference>
<keyword evidence="1" id="KW-0129">CBS domain</keyword>
<evidence type="ECO:0000259" key="2">
    <source>
        <dbReference type="Pfam" id="PF00571"/>
    </source>
</evidence>
<dbReference type="InterPro" id="IPR046342">
    <property type="entry name" value="CBS_dom_sf"/>
</dbReference>
<dbReference type="AlphaFoldDB" id="A0A0R1L026"/>
<feature type="domain" description="CBS" evidence="2">
    <location>
        <begin position="86"/>
        <end position="138"/>
    </location>
</feature>
<comment type="caution">
    <text evidence="3">The sequence shown here is derived from an EMBL/GenBank/DDBJ whole genome shotgun (WGS) entry which is preliminary data.</text>
</comment>
<protein>
    <recommendedName>
        <fullName evidence="2">CBS domain-containing protein</fullName>
    </recommendedName>
</protein>
<evidence type="ECO:0000256" key="1">
    <source>
        <dbReference type="ARBA" id="ARBA00023122"/>
    </source>
</evidence>